<evidence type="ECO:0000313" key="1">
    <source>
        <dbReference type="EMBL" id="GAH02742.1"/>
    </source>
</evidence>
<dbReference type="EMBL" id="BART01020315">
    <property type="protein sequence ID" value="GAH02742.1"/>
    <property type="molecule type" value="Genomic_DNA"/>
</dbReference>
<gene>
    <name evidence="1" type="ORF">S01H4_37776</name>
</gene>
<organism evidence="1">
    <name type="scientific">marine sediment metagenome</name>
    <dbReference type="NCBI Taxonomy" id="412755"/>
    <lineage>
        <taxon>unclassified sequences</taxon>
        <taxon>metagenomes</taxon>
        <taxon>ecological metagenomes</taxon>
    </lineage>
</organism>
<comment type="caution">
    <text evidence="1">The sequence shown here is derived from an EMBL/GenBank/DDBJ whole genome shotgun (WGS) entry which is preliminary data.</text>
</comment>
<dbReference type="AlphaFoldDB" id="X1C5V4"/>
<sequence>MDLIPVEKFIKVISNESNSLLGLTKFTKILSLLSGYSKIVENNLEIYVKFSKNMEILYTLLKLIYNSAKKKILYRELELSKIRKSSSDILATADLMKSLTESIDNNKVKLSYIKEDYFKRKNQIDKIKKDQTIYETLIQEQSQ</sequence>
<accession>X1C5V4</accession>
<name>X1C5V4_9ZZZZ</name>
<protein>
    <submittedName>
        <fullName evidence="1">Uncharacterized protein</fullName>
    </submittedName>
</protein>
<reference evidence="1" key="1">
    <citation type="journal article" date="2014" name="Front. Microbiol.">
        <title>High frequency of phylogenetically diverse reductive dehalogenase-homologous genes in deep subseafloor sedimentary metagenomes.</title>
        <authorList>
            <person name="Kawai M."/>
            <person name="Futagami T."/>
            <person name="Toyoda A."/>
            <person name="Takaki Y."/>
            <person name="Nishi S."/>
            <person name="Hori S."/>
            <person name="Arai W."/>
            <person name="Tsubouchi T."/>
            <person name="Morono Y."/>
            <person name="Uchiyama I."/>
            <person name="Ito T."/>
            <person name="Fujiyama A."/>
            <person name="Inagaki F."/>
            <person name="Takami H."/>
        </authorList>
    </citation>
    <scope>NUCLEOTIDE SEQUENCE</scope>
    <source>
        <strain evidence="1">Expedition CK06-06</strain>
    </source>
</reference>
<feature type="non-terminal residue" evidence="1">
    <location>
        <position position="143"/>
    </location>
</feature>
<proteinExistence type="predicted"/>